<feature type="transmembrane region" description="Helical" evidence="1">
    <location>
        <begin position="35"/>
        <end position="57"/>
    </location>
</feature>
<reference evidence="2 3" key="1">
    <citation type="submission" date="2020-02" db="EMBL/GenBank/DDBJ databases">
        <title>Bacillus aquiflavi sp. nov., isolated from yellow water of strong flavor Chinese baijiu in Yibin region of China.</title>
        <authorList>
            <person name="Xie J."/>
        </authorList>
    </citation>
    <scope>NUCLEOTIDE SEQUENCE [LARGE SCALE GENOMIC DNA]</scope>
    <source>
        <strain evidence="2 3">SA4</strain>
    </source>
</reference>
<dbReference type="Proteomes" id="UP000481043">
    <property type="component" value="Unassembled WGS sequence"/>
</dbReference>
<evidence type="ECO:0000256" key="1">
    <source>
        <dbReference type="SAM" id="Phobius"/>
    </source>
</evidence>
<accession>A0A6M0Q4L2</accession>
<evidence type="ECO:0000313" key="2">
    <source>
        <dbReference type="EMBL" id="NEY71261.1"/>
    </source>
</evidence>
<feature type="transmembrane region" description="Helical" evidence="1">
    <location>
        <begin position="78"/>
        <end position="98"/>
    </location>
</feature>
<dbReference type="AlphaFoldDB" id="A0A6M0Q4L2"/>
<protein>
    <submittedName>
        <fullName evidence="2">Uncharacterized protein</fullName>
    </submittedName>
</protein>
<keyword evidence="1" id="KW-0472">Membrane</keyword>
<evidence type="ECO:0000313" key="3">
    <source>
        <dbReference type="Proteomes" id="UP000481043"/>
    </source>
</evidence>
<keyword evidence="1" id="KW-1133">Transmembrane helix</keyword>
<dbReference type="RefSeq" id="WP_163178725.1">
    <property type="nucleotide sequence ID" value="NZ_JAAIWM010000002.1"/>
</dbReference>
<keyword evidence="1" id="KW-0812">Transmembrane</keyword>
<feature type="transmembrane region" description="Helical" evidence="1">
    <location>
        <begin position="104"/>
        <end position="121"/>
    </location>
</feature>
<name>A0A6M0Q4L2_9BACI</name>
<dbReference type="EMBL" id="JAAIWM010000002">
    <property type="protein sequence ID" value="NEY71261.1"/>
    <property type="molecule type" value="Genomic_DNA"/>
</dbReference>
<proteinExistence type="predicted"/>
<gene>
    <name evidence="2" type="ORF">G4D63_05845</name>
</gene>
<organism evidence="2 3">
    <name type="scientific">Bacillus mesophilus</name>
    <dbReference type="NCBI Taxonomy" id="1808955"/>
    <lineage>
        <taxon>Bacteria</taxon>
        <taxon>Bacillati</taxon>
        <taxon>Bacillota</taxon>
        <taxon>Bacilli</taxon>
        <taxon>Bacillales</taxon>
        <taxon>Bacillaceae</taxon>
        <taxon>Bacillus</taxon>
    </lineage>
</organism>
<keyword evidence="3" id="KW-1185">Reference proteome</keyword>
<comment type="caution">
    <text evidence="2">The sequence shown here is derived from an EMBL/GenBank/DDBJ whole genome shotgun (WGS) entry which is preliminary data.</text>
</comment>
<sequence>MLATFFCLFIGIIGGLVSASSIPSLQSGDFGQFLSTIILDPFSFLIGMFFFFIGFLANAKLLRDSIELTYAYFKRVRIFPFQILSSYFVIFSFIFVFILNPIVGLGFLFFSCMYGMISLKLNRYIPYVQRMEL</sequence>